<dbReference type="Pfam" id="PF00581">
    <property type="entry name" value="Rhodanese"/>
    <property type="match status" value="1"/>
</dbReference>
<accession>A0A9W4TWK2</accession>
<dbReference type="AlphaFoldDB" id="A0A9W4TWK2"/>
<dbReference type="CDD" id="cd01448">
    <property type="entry name" value="TST_Repeat_1"/>
    <property type="match status" value="1"/>
</dbReference>
<sequence>MKSFLSTISPTSLRSSLLNTNQSNVKLIDATWFMPNSPRNAIKEFKQIRLPNSKYFNLDKYIDEESKYPHMLPKLSVMNKAFSELGVSKIDILVVYDKSGIFSSPRAAWQFSLYGHPKVYLLDNYLSYLKCEYPVEETEVQEIKQENSKYEGISEFEFNKNYSDQVIEYEELIDLVKNNQTDNYTIIDARSKERFSGEAPEPRPGLSSGHVPNAKNLPFTNVLTGDDLKNFKSSDEIVKEFENAGIDLNKDIIVMCGTGVTAVILKFAIEKIKKDAKIRVYDGSWTEYASRAPKEYIIKDN</sequence>
<feature type="domain" description="Rhodanese" evidence="3">
    <location>
        <begin position="180"/>
        <end position="297"/>
    </location>
</feature>
<gene>
    <name evidence="4" type="ORF">CANVERA_P3235</name>
</gene>
<keyword evidence="2" id="KW-0677">Repeat</keyword>
<dbReference type="GO" id="GO:0004792">
    <property type="term" value="F:thiosulfate-cyanide sulfurtransferase activity"/>
    <property type="evidence" value="ECO:0007669"/>
    <property type="project" value="TreeGrafter"/>
</dbReference>
<evidence type="ECO:0000313" key="5">
    <source>
        <dbReference type="Proteomes" id="UP001152885"/>
    </source>
</evidence>
<organism evidence="4 5">
    <name type="scientific">Candida verbasci</name>
    <dbReference type="NCBI Taxonomy" id="1227364"/>
    <lineage>
        <taxon>Eukaryota</taxon>
        <taxon>Fungi</taxon>
        <taxon>Dikarya</taxon>
        <taxon>Ascomycota</taxon>
        <taxon>Saccharomycotina</taxon>
        <taxon>Pichiomycetes</taxon>
        <taxon>Debaryomycetaceae</taxon>
        <taxon>Candida/Lodderomyces clade</taxon>
        <taxon>Candida</taxon>
    </lineage>
</organism>
<dbReference type="PROSITE" id="PS50206">
    <property type="entry name" value="RHODANESE_3"/>
    <property type="match status" value="2"/>
</dbReference>
<dbReference type="GO" id="GO:0005739">
    <property type="term" value="C:mitochondrion"/>
    <property type="evidence" value="ECO:0007669"/>
    <property type="project" value="TreeGrafter"/>
</dbReference>
<comment type="caution">
    <text evidence="4">The sequence shown here is derived from an EMBL/GenBank/DDBJ whole genome shotgun (WGS) entry which is preliminary data.</text>
</comment>
<dbReference type="InterPro" id="IPR036873">
    <property type="entry name" value="Rhodanese-like_dom_sf"/>
</dbReference>
<proteinExistence type="predicted"/>
<dbReference type="Gene3D" id="3.40.250.10">
    <property type="entry name" value="Rhodanese-like domain"/>
    <property type="match status" value="2"/>
</dbReference>
<keyword evidence="5" id="KW-1185">Reference proteome</keyword>
<dbReference type="PANTHER" id="PTHR11364:SF27">
    <property type="entry name" value="SULFURTRANSFERASE"/>
    <property type="match status" value="1"/>
</dbReference>
<dbReference type="EMBL" id="CANTUO010000003">
    <property type="protein sequence ID" value="CAI5758723.1"/>
    <property type="molecule type" value="Genomic_DNA"/>
</dbReference>
<dbReference type="CDD" id="cd01449">
    <property type="entry name" value="TST_Repeat_2"/>
    <property type="match status" value="1"/>
</dbReference>
<dbReference type="SUPFAM" id="SSF52821">
    <property type="entry name" value="Rhodanese/Cell cycle control phosphatase"/>
    <property type="match status" value="2"/>
</dbReference>
<reference evidence="4" key="1">
    <citation type="submission" date="2022-12" db="EMBL/GenBank/DDBJ databases">
        <authorList>
            <person name="Brejova B."/>
        </authorList>
    </citation>
    <scope>NUCLEOTIDE SEQUENCE</scope>
</reference>
<name>A0A9W4TWK2_9ASCO</name>
<evidence type="ECO:0000259" key="3">
    <source>
        <dbReference type="PROSITE" id="PS50206"/>
    </source>
</evidence>
<evidence type="ECO:0000256" key="2">
    <source>
        <dbReference type="ARBA" id="ARBA00022737"/>
    </source>
</evidence>
<dbReference type="SMART" id="SM00450">
    <property type="entry name" value="RHOD"/>
    <property type="match status" value="2"/>
</dbReference>
<evidence type="ECO:0000313" key="4">
    <source>
        <dbReference type="EMBL" id="CAI5758723.1"/>
    </source>
</evidence>
<dbReference type="InterPro" id="IPR001763">
    <property type="entry name" value="Rhodanese-like_dom"/>
</dbReference>
<evidence type="ECO:0000256" key="1">
    <source>
        <dbReference type="ARBA" id="ARBA00022679"/>
    </source>
</evidence>
<dbReference type="Proteomes" id="UP001152885">
    <property type="component" value="Unassembled WGS sequence"/>
</dbReference>
<dbReference type="OrthoDB" id="270167at2759"/>
<dbReference type="FunFam" id="3.40.250.10:FF:000001">
    <property type="entry name" value="Sulfurtransferase"/>
    <property type="match status" value="1"/>
</dbReference>
<protein>
    <recommendedName>
        <fullName evidence="3">Rhodanese domain-containing protein</fullName>
    </recommendedName>
</protein>
<dbReference type="PANTHER" id="PTHR11364">
    <property type="entry name" value="THIOSULFATE SULFERTANSFERASE"/>
    <property type="match status" value="1"/>
</dbReference>
<dbReference type="InterPro" id="IPR045078">
    <property type="entry name" value="TST/MPST-like"/>
</dbReference>
<keyword evidence="1" id="KW-0808">Transferase</keyword>
<feature type="domain" description="Rhodanese" evidence="3">
    <location>
        <begin position="21"/>
        <end position="137"/>
    </location>
</feature>